<name>A0A3D8JRS4_9BURK</name>
<keyword evidence="3" id="KW-1185">Reference proteome</keyword>
<dbReference type="OrthoDB" id="8906697at2"/>
<keyword evidence="1" id="KW-1133">Transmembrane helix</keyword>
<evidence type="ECO:0008006" key="4">
    <source>
        <dbReference type="Google" id="ProtNLM"/>
    </source>
</evidence>
<gene>
    <name evidence="2" type="ORF">DWV00_27810</name>
</gene>
<evidence type="ECO:0000313" key="3">
    <source>
        <dbReference type="Proteomes" id="UP000256838"/>
    </source>
</evidence>
<dbReference type="Proteomes" id="UP000256838">
    <property type="component" value="Unassembled WGS sequence"/>
</dbReference>
<dbReference type="EMBL" id="QRGA01000018">
    <property type="protein sequence ID" value="RDU95718.1"/>
    <property type="molecule type" value="Genomic_DNA"/>
</dbReference>
<dbReference type="RefSeq" id="WP_115536825.1">
    <property type="nucleotide sequence ID" value="NZ_QRGA01000018.1"/>
</dbReference>
<keyword evidence="1" id="KW-0812">Transmembrane</keyword>
<evidence type="ECO:0000313" key="2">
    <source>
        <dbReference type="EMBL" id="RDU95718.1"/>
    </source>
</evidence>
<dbReference type="AlphaFoldDB" id="A0A3D8JRS4"/>
<proteinExistence type="predicted"/>
<feature type="transmembrane region" description="Helical" evidence="1">
    <location>
        <begin position="101"/>
        <end position="120"/>
    </location>
</feature>
<evidence type="ECO:0000256" key="1">
    <source>
        <dbReference type="SAM" id="Phobius"/>
    </source>
</evidence>
<organism evidence="2 3">
    <name type="scientific">Trinickia dinghuensis</name>
    <dbReference type="NCBI Taxonomy" id="2291023"/>
    <lineage>
        <taxon>Bacteria</taxon>
        <taxon>Pseudomonadati</taxon>
        <taxon>Pseudomonadota</taxon>
        <taxon>Betaproteobacteria</taxon>
        <taxon>Burkholderiales</taxon>
        <taxon>Burkholderiaceae</taxon>
        <taxon>Trinickia</taxon>
    </lineage>
</organism>
<protein>
    <recommendedName>
        <fullName evidence="4">DUF2335 domain-containing protein</fullName>
    </recommendedName>
</protein>
<feature type="transmembrane region" description="Helical" evidence="1">
    <location>
        <begin position="74"/>
        <end position="95"/>
    </location>
</feature>
<reference evidence="2 3" key="1">
    <citation type="submission" date="2018-08" db="EMBL/GenBank/DDBJ databases">
        <title>Paraburkholderia sp. DHOM06 isolated from forest soil.</title>
        <authorList>
            <person name="Gao Z.-H."/>
            <person name="Qiu L.-H."/>
        </authorList>
    </citation>
    <scope>NUCLEOTIDE SEQUENCE [LARGE SCALE GENOMIC DNA]</scope>
    <source>
        <strain evidence="2 3">DHOM06</strain>
    </source>
</reference>
<accession>A0A3D8JRS4</accession>
<keyword evidence="1" id="KW-0472">Membrane</keyword>
<comment type="caution">
    <text evidence="2">The sequence shown here is derived from an EMBL/GenBank/DDBJ whole genome shotgun (WGS) entry which is preliminary data.</text>
</comment>
<sequence>MGAHTTAHVKEKDRSLTLSHHESDAPLLPMAQIERLKEILPEKVDWVFDQAADEGRFRRTETKRVNTLVGIERIGSMLVGLIIGCFALTLSAYLAMREHDWVAGVIGGITVVGLVSAFVIGQRRSPPEGRAVLSNRK</sequence>